<feature type="domain" description="F-box" evidence="1">
    <location>
        <begin position="4"/>
        <end position="45"/>
    </location>
</feature>
<organism evidence="2 3">
    <name type="scientific">Senna tora</name>
    <dbReference type="NCBI Taxonomy" id="362788"/>
    <lineage>
        <taxon>Eukaryota</taxon>
        <taxon>Viridiplantae</taxon>
        <taxon>Streptophyta</taxon>
        <taxon>Embryophyta</taxon>
        <taxon>Tracheophyta</taxon>
        <taxon>Spermatophyta</taxon>
        <taxon>Magnoliopsida</taxon>
        <taxon>eudicotyledons</taxon>
        <taxon>Gunneridae</taxon>
        <taxon>Pentapetalae</taxon>
        <taxon>rosids</taxon>
        <taxon>fabids</taxon>
        <taxon>Fabales</taxon>
        <taxon>Fabaceae</taxon>
        <taxon>Caesalpinioideae</taxon>
        <taxon>Cassia clade</taxon>
        <taxon>Senna</taxon>
    </lineage>
</organism>
<comment type="caution">
    <text evidence="2">The sequence shown here is derived from an EMBL/GenBank/DDBJ whole genome shotgun (WGS) entry which is preliminary data.</text>
</comment>
<dbReference type="PANTHER" id="PTHR46407:SF3">
    <property type="entry name" value="OS02G0208700 PROTEIN"/>
    <property type="match status" value="1"/>
</dbReference>
<dbReference type="GO" id="GO:0080037">
    <property type="term" value="P:negative regulation of cytokinin-activated signaling pathway"/>
    <property type="evidence" value="ECO:0007669"/>
    <property type="project" value="InterPro"/>
</dbReference>
<dbReference type="SUPFAM" id="SSF117281">
    <property type="entry name" value="Kelch motif"/>
    <property type="match status" value="1"/>
</dbReference>
<gene>
    <name evidence="2" type="ORF">G2W53_028269</name>
</gene>
<name>A0A834T2E9_9FABA</name>
<dbReference type="InterPro" id="IPR006652">
    <property type="entry name" value="Kelch_1"/>
</dbReference>
<dbReference type="CDD" id="cd22152">
    <property type="entry name" value="F-box_AtAFR-like"/>
    <property type="match status" value="1"/>
</dbReference>
<dbReference type="Pfam" id="PF01344">
    <property type="entry name" value="Kelch_1"/>
    <property type="match status" value="1"/>
</dbReference>
<dbReference type="Proteomes" id="UP000634136">
    <property type="component" value="Unassembled WGS sequence"/>
</dbReference>
<dbReference type="OrthoDB" id="191037at2759"/>
<protein>
    <submittedName>
        <fullName evidence="2">F-box/kelch-repeat protein</fullName>
    </submittedName>
</protein>
<dbReference type="Gene3D" id="2.120.10.80">
    <property type="entry name" value="Kelch-type beta propeller"/>
    <property type="match status" value="1"/>
</dbReference>
<evidence type="ECO:0000313" key="2">
    <source>
        <dbReference type="EMBL" id="KAF7814300.1"/>
    </source>
</evidence>
<dbReference type="PANTHER" id="PTHR46407">
    <property type="entry name" value="OS02G0208700 PROTEIN"/>
    <property type="match status" value="1"/>
</dbReference>
<proteinExistence type="predicted"/>
<reference evidence="2" key="1">
    <citation type="submission" date="2020-09" db="EMBL/GenBank/DDBJ databases">
        <title>Genome-Enabled Discovery of Anthraquinone Biosynthesis in Senna tora.</title>
        <authorList>
            <person name="Kang S.-H."/>
            <person name="Pandey R.P."/>
            <person name="Lee C.-M."/>
            <person name="Sim J.-S."/>
            <person name="Jeong J.-T."/>
            <person name="Choi B.-S."/>
            <person name="Jung M."/>
            <person name="Ginzburg D."/>
            <person name="Zhao K."/>
            <person name="Won S.Y."/>
            <person name="Oh T.-J."/>
            <person name="Yu Y."/>
            <person name="Kim N.-H."/>
            <person name="Lee O.R."/>
            <person name="Lee T.-H."/>
            <person name="Bashyal P."/>
            <person name="Kim T.-S."/>
            <person name="Lee W.-H."/>
            <person name="Kawkins C."/>
            <person name="Kim C.-K."/>
            <person name="Kim J.S."/>
            <person name="Ahn B.O."/>
            <person name="Rhee S.Y."/>
            <person name="Sohng J.K."/>
        </authorList>
    </citation>
    <scope>NUCLEOTIDE SEQUENCE</scope>
    <source>
        <tissue evidence="2">Leaf</tissue>
    </source>
</reference>
<evidence type="ECO:0000259" key="1">
    <source>
        <dbReference type="Pfam" id="PF00646"/>
    </source>
</evidence>
<dbReference type="SMART" id="SM00612">
    <property type="entry name" value="Kelch"/>
    <property type="match status" value="2"/>
</dbReference>
<dbReference type="SUPFAM" id="SSF81383">
    <property type="entry name" value="F-box domain"/>
    <property type="match status" value="1"/>
</dbReference>
<evidence type="ECO:0000313" key="3">
    <source>
        <dbReference type="Proteomes" id="UP000634136"/>
    </source>
</evidence>
<keyword evidence="3" id="KW-1185">Reference proteome</keyword>
<dbReference type="InterPro" id="IPR015915">
    <property type="entry name" value="Kelch-typ_b-propeller"/>
</dbReference>
<sequence length="359" mass="39373">MDLISALPDDIARDCLIRLSYEQFAAASSVSKSWKTEIQTPEFLRRRKATGHTQRLVVMAQARVDSEKLGSTSTIVKGSMNPVYRLTVFEPETNRWAEMPPIPGLSAGLPMFCQLAGVGYDLVVMGGWDPDSWKASNSVFVYNFLSAEWRRGADMPGGPRTFFACASDSRRFVYVAGGHSEEKNALRTSFAYDVAADAWVPLADMARERDECKAVFHGGKFRVIGGYCTEMQGRFETSAEAFDVATWKWGPVEEGFLDSAACPRTCVDGGDERVYMCGSGGEVTALRDATWQPMAKLGEEMRNVAFVGTWEGKMLLIGSCGYGEPHVGVVLDLKGGSWRKLESPGSYTGHVQSGCVLEI</sequence>
<dbReference type="Pfam" id="PF00646">
    <property type="entry name" value="F-box"/>
    <property type="match status" value="1"/>
</dbReference>
<dbReference type="GO" id="GO:2000762">
    <property type="term" value="P:regulation of phenylpropanoid metabolic process"/>
    <property type="evidence" value="ECO:0007669"/>
    <property type="project" value="InterPro"/>
</dbReference>
<dbReference type="InterPro" id="IPR044595">
    <property type="entry name" value="KMD1-4"/>
</dbReference>
<dbReference type="InterPro" id="IPR001810">
    <property type="entry name" value="F-box_dom"/>
</dbReference>
<accession>A0A834T2E9</accession>
<dbReference type="InterPro" id="IPR036047">
    <property type="entry name" value="F-box-like_dom_sf"/>
</dbReference>
<dbReference type="AlphaFoldDB" id="A0A834T2E9"/>
<dbReference type="EMBL" id="JAAIUW010000009">
    <property type="protein sequence ID" value="KAF7814300.1"/>
    <property type="molecule type" value="Genomic_DNA"/>
</dbReference>